<dbReference type="PANTHER" id="PTHR43434">
    <property type="entry name" value="PHOSPHOGLYCOLATE PHOSPHATASE"/>
    <property type="match status" value="1"/>
</dbReference>
<evidence type="ECO:0000256" key="1">
    <source>
        <dbReference type="ARBA" id="ARBA00001946"/>
    </source>
</evidence>
<dbReference type="InterPro" id="IPR027417">
    <property type="entry name" value="P-loop_NTPase"/>
</dbReference>
<dbReference type="Gene3D" id="3.40.50.300">
    <property type="entry name" value="P-loop containing nucleotide triphosphate hydrolases"/>
    <property type="match status" value="1"/>
</dbReference>
<evidence type="ECO:0000256" key="11">
    <source>
        <dbReference type="ARBA" id="ARBA00022692"/>
    </source>
</evidence>
<dbReference type="Gene3D" id="1.10.20.140">
    <property type="match status" value="1"/>
</dbReference>
<dbReference type="Proteomes" id="UP000677054">
    <property type="component" value="Unassembled WGS sequence"/>
</dbReference>
<dbReference type="SUPFAM" id="SSF53335">
    <property type="entry name" value="S-adenosyl-L-methionine-dependent methyltransferases"/>
    <property type="match status" value="1"/>
</dbReference>
<dbReference type="GO" id="GO:0006281">
    <property type="term" value="P:DNA repair"/>
    <property type="evidence" value="ECO:0007669"/>
    <property type="project" value="TreeGrafter"/>
</dbReference>
<evidence type="ECO:0000313" key="24">
    <source>
        <dbReference type="EMBL" id="CAD7248660.1"/>
    </source>
</evidence>
<dbReference type="CDD" id="cd12835">
    <property type="entry name" value="EcCorA-like_1"/>
    <property type="match status" value="1"/>
</dbReference>
<dbReference type="Gene3D" id="3.30.460.20">
    <property type="entry name" value="CorA soluble domain-like"/>
    <property type="match status" value="1"/>
</dbReference>
<feature type="non-terminal residue" evidence="24">
    <location>
        <position position="1044"/>
    </location>
</feature>
<dbReference type="GO" id="GO:0005524">
    <property type="term" value="F:ATP binding"/>
    <property type="evidence" value="ECO:0007669"/>
    <property type="project" value="UniProtKB-KW"/>
</dbReference>
<dbReference type="FunFam" id="1.20.58.340:FF:000001">
    <property type="entry name" value="Magnesium transport protein CorA"/>
    <property type="match status" value="1"/>
</dbReference>
<keyword evidence="18 23" id="KW-1133">Transmembrane helix</keyword>
<evidence type="ECO:0000256" key="17">
    <source>
        <dbReference type="ARBA" id="ARBA00022842"/>
    </source>
</evidence>
<evidence type="ECO:0000256" key="7">
    <source>
        <dbReference type="ARBA" id="ARBA00022603"/>
    </source>
</evidence>
<dbReference type="Gene3D" id="1.10.150.240">
    <property type="entry name" value="Putative phosphatase, domain 2"/>
    <property type="match status" value="1"/>
</dbReference>
<keyword evidence="9" id="KW-0831">Ubiquinone biosynthesis</keyword>
<evidence type="ECO:0000256" key="21">
    <source>
        <dbReference type="ARBA" id="ARBA00023277"/>
    </source>
</evidence>
<dbReference type="InterPro" id="IPR029063">
    <property type="entry name" value="SAM-dependent_MTases_sf"/>
</dbReference>
<evidence type="ECO:0000256" key="10">
    <source>
        <dbReference type="ARBA" id="ARBA00022691"/>
    </source>
</evidence>
<dbReference type="Gene3D" id="1.20.58.340">
    <property type="entry name" value="Magnesium transport protein CorA, transmembrane region"/>
    <property type="match status" value="1"/>
</dbReference>
<dbReference type="SUPFAM" id="SSF144083">
    <property type="entry name" value="Magnesium transport protein CorA, transmembrane region"/>
    <property type="match status" value="1"/>
</dbReference>
<keyword evidence="25" id="KW-1185">Reference proteome</keyword>
<evidence type="ECO:0000256" key="20">
    <source>
        <dbReference type="ARBA" id="ARBA00023136"/>
    </source>
</evidence>
<dbReference type="InterPro" id="IPR002523">
    <property type="entry name" value="MgTranspt_CorA/ZnTranspt_ZntB"/>
</dbReference>
<dbReference type="OrthoDB" id="6815431at2759"/>
<feature type="transmembrane region" description="Helical" evidence="23">
    <location>
        <begin position="294"/>
        <end position="314"/>
    </location>
</feature>
<keyword evidence="7" id="KW-0489">Methyltransferase</keyword>
<dbReference type="NCBIfam" id="TIGR00383">
    <property type="entry name" value="corA"/>
    <property type="match status" value="1"/>
</dbReference>
<name>A0A7R9A835_9CRUS</name>
<dbReference type="Pfam" id="PF13419">
    <property type="entry name" value="HAD_2"/>
    <property type="match status" value="1"/>
</dbReference>
<keyword evidence="12" id="KW-0819">tRNA processing</keyword>
<dbReference type="InterPro" id="IPR045863">
    <property type="entry name" value="CorA_TM1_TM2"/>
</dbReference>
<dbReference type="InterPro" id="IPR004488">
    <property type="entry name" value="Mg/Co-transport_prot_CorA"/>
</dbReference>
<dbReference type="GO" id="GO:0008033">
    <property type="term" value="P:tRNA processing"/>
    <property type="evidence" value="ECO:0007669"/>
    <property type="project" value="UniProtKB-KW"/>
</dbReference>
<dbReference type="HAMAP" id="MF_00472">
    <property type="entry name" value="UbiG"/>
    <property type="match status" value="1"/>
</dbReference>
<evidence type="ECO:0000256" key="2">
    <source>
        <dbReference type="ARBA" id="ARBA00004651"/>
    </source>
</evidence>
<evidence type="ECO:0000256" key="15">
    <source>
        <dbReference type="ARBA" id="ARBA00022801"/>
    </source>
</evidence>
<reference evidence="24" key="1">
    <citation type="submission" date="2020-11" db="EMBL/GenBank/DDBJ databases">
        <authorList>
            <person name="Tran Van P."/>
        </authorList>
    </citation>
    <scope>NUCLEOTIDE SEQUENCE</scope>
</reference>
<dbReference type="InterPro" id="IPR006439">
    <property type="entry name" value="HAD-SF_hydro_IA"/>
</dbReference>
<dbReference type="InterPro" id="IPR023214">
    <property type="entry name" value="HAD_sf"/>
</dbReference>
<evidence type="ECO:0000256" key="23">
    <source>
        <dbReference type="SAM" id="Phobius"/>
    </source>
</evidence>
<evidence type="ECO:0000256" key="13">
    <source>
        <dbReference type="ARBA" id="ARBA00022723"/>
    </source>
</evidence>
<evidence type="ECO:0000256" key="4">
    <source>
        <dbReference type="ARBA" id="ARBA00022448"/>
    </source>
</evidence>
<dbReference type="GO" id="GO:0052381">
    <property type="term" value="F:tRNA dimethylallyltransferase activity"/>
    <property type="evidence" value="ECO:0007669"/>
    <property type="project" value="InterPro"/>
</dbReference>
<dbReference type="FunFam" id="3.40.50.150:FF:000028">
    <property type="entry name" value="Ubiquinone biosynthesis O-methyltransferase"/>
    <property type="match status" value="1"/>
</dbReference>
<dbReference type="Pfam" id="PF01544">
    <property type="entry name" value="CorA"/>
    <property type="match status" value="1"/>
</dbReference>
<keyword evidence="19" id="KW-0406">Ion transport</keyword>
<dbReference type="EMBL" id="CAJPEV010001939">
    <property type="protein sequence ID" value="CAG0894988.1"/>
    <property type="molecule type" value="Genomic_DNA"/>
</dbReference>
<dbReference type="Gene3D" id="3.40.50.150">
    <property type="entry name" value="Vaccinia Virus protein VP39"/>
    <property type="match status" value="1"/>
</dbReference>
<keyword evidence="16 22" id="KW-0067">ATP-binding</keyword>
<dbReference type="InterPro" id="IPR036412">
    <property type="entry name" value="HAD-like_sf"/>
</dbReference>
<dbReference type="GO" id="GO:0046872">
    <property type="term" value="F:metal ion binding"/>
    <property type="evidence" value="ECO:0007669"/>
    <property type="project" value="UniProtKB-KW"/>
</dbReference>
<comment type="similarity">
    <text evidence="3">Belongs to the CorA metal ion transporter (MIT) (TC 1.A.35) family.</text>
</comment>
<dbReference type="Pfam" id="PF01715">
    <property type="entry name" value="IPPT"/>
    <property type="match status" value="1"/>
</dbReference>
<keyword evidence="21" id="KW-0119">Carbohydrate metabolism</keyword>
<dbReference type="SUPFAM" id="SSF56784">
    <property type="entry name" value="HAD-like"/>
    <property type="match status" value="1"/>
</dbReference>
<keyword evidence="13" id="KW-0479">Metal-binding</keyword>
<proteinExistence type="inferred from homology"/>
<evidence type="ECO:0000256" key="12">
    <source>
        <dbReference type="ARBA" id="ARBA00022694"/>
    </source>
</evidence>
<dbReference type="NCBIfam" id="TIGR01983">
    <property type="entry name" value="UbiG"/>
    <property type="match status" value="1"/>
</dbReference>
<evidence type="ECO:0000256" key="3">
    <source>
        <dbReference type="ARBA" id="ARBA00009765"/>
    </source>
</evidence>
<evidence type="ECO:0000256" key="19">
    <source>
        <dbReference type="ARBA" id="ARBA00023065"/>
    </source>
</evidence>
<keyword evidence="5" id="KW-1003">Cell membrane</keyword>
<dbReference type="NCBIfam" id="TIGR00174">
    <property type="entry name" value="miaA"/>
    <property type="match status" value="1"/>
</dbReference>
<dbReference type="Gene3D" id="3.40.50.1000">
    <property type="entry name" value="HAD superfamily/HAD-like"/>
    <property type="match status" value="1"/>
</dbReference>
<sequence>MINLFVLQKNRLAQVPIEDRRELLNYQPIWVDVIDPSDDELAWIAEYYKVVLPDPEELGDLEASARYFEREEDGHVHIHADFLLDEEENTRSVRVAFVLTQNALFSIHDEDLAVFRLVRLRARLRPGTITDAKSVLLELFDANAEYSADSVEEIYERLEKASHEVLSSDLSDEAAASILETIAYEENLNGHIRRNVMDTRRAISFMVRSQLLTGEHMDDARQILRDIESIENHTAFLFEKINFLMDATVGFININQNKIIKLFSVVSVCLMPPTLIASVYGMNFKFMPELDLKYGYVMAIVLMVFSAIVPIIWFRRPTASGKTACALHLAKYFPIEIISMDSALVYRDMNIGTAKPLADELAICPHHLIDVIEPTDHFSAAQFASRALTLVTAIQSRGKIPVLVGGTMLYYRALVMPLDDLPSRDEAIRQTLDQLALQKGWAYLYDQLILLDPTTAARLNPQDRQRIQRALEVFYITGRPLSSFFNTQTATPSLVPTLISLEPSNRALLHERILQRFDVMLEKGFEEEVIRLRARGDLSLELPSMRCVGYRQMWQYLDHTIDYEQMREKGIVATRQLAKRQLTWLHKIRPLLFYDTDMTNHAANFEQQEIDKFSQVAHQWWDQSGEFKPLHDINPLRLNWIDRQVPLAGKVVLDVGCGGGILSESMAIKGAQVTGIDLSEASLETARLHARETQTAVTYELISVEALAARDPAHFDVVTCMEMLEHVPDPAAIVKAIRQLVKPGGMVFMSTFNRNLTAYVFAVLGAEYILKMLPKGTHDYQKFITPAELASMARHAGLALQKLEGMRYNPLFKSYELTPNTQVNYLATVLFDFDGTLADTAHDLANATNQALVHHGLAPIEIGFLKPQASSGAQGLLGAAGFTPEHQQYESLRQSFIEFYAKNLSEHTALFDGVSNILEKIETKGLLWGIVTNKSSRFTLPLVEQLGLDLASVVVCGDTTPYTKPSPEPLLFAAQQLDIAPESIIYVGDARRDIVAAKAANMYSVAAGYGYCAGENPALWGADDVINNPMGLNAIIKELLLPTH</sequence>
<dbReference type="Pfam" id="PF13489">
    <property type="entry name" value="Methyltransf_23"/>
    <property type="match status" value="1"/>
</dbReference>
<dbReference type="GO" id="GO:0015087">
    <property type="term" value="F:cobalt ion transmembrane transporter activity"/>
    <property type="evidence" value="ECO:0007669"/>
    <property type="project" value="InterPro"/>
</dbReference>
<keyword evidence="17" id="KW-0460">Magnesium</keyword>
<dbReference type="InterPro" id="IPR018022">
    <property type="entry name" value="IPT"/>
</dbReference>
<dbReference type="FunFam" id="1.10.20.140:FF:000001">
    <property type="entry name" value="tRNA dimethylallyltransferase"/>
    <property type="match status" value="1"/>
</dbReference>
<dbReference type="GO" id="GO:0008967">
    <property type="term" value="F:phosphoglycolate phosphatase activity"/>
    <property type="evidence" value="ECO:0007669"/>
    <property type="project" value="TreeGrafter"/>
</dbReference>
<accession>A0A7R9A835</accession>
<evidence type="ECO:0000256" key="8">
    <source>
        <dbReference type="ARBA" id="ARBA00022679"/>
    </source>
</evidence>
<dbReference type="SUPFAM" id="SSF52540">
    <property type="entry name" value="P-loop containing nucleoside triphosphate hydrolases"/>
    <property type="match status" value="1"/>
</dbReference>
<dbReference type="GO" id="GO:0005829">
    <property type="term" value="C:cytosol"/>
    <property type="evidence" value="ECO:0007669"/>
    <property type="project" value="TreeGrafter"/>
</dbReference>
<comment type="similarity">
    <text evidence="22">Belongs to the IPP transferase family.</text>
</comment>
<protein>
    <recommendedName>
        <fullName evidence="26">3-demethylubiquinol 3-O-methyltransferase</fullName>
    </recommendedName>
</protein>
<evidence type="ECO:0008006" key="26">
    <source>
        <dbReference type="Google" id="ProtNLM"/>
    </source>
</evidence>
<evidence type="ECO:0000313" key="25">
    <source>
        <dbReference type="Proteomes" id="UP000677054"/>
    </source>
</evidence>
<evidence type="ECO:0000256" key="6">
    <source>
        <dbReference type="ARBA" id="ARBA00022519"/>
    </source>
</evidence>
<organism evidence="24">
    <name type="scientific">Darwinula stevensoni</name>
    <dbReference type="NCBI Taxonomy" id="69355"/>
    <lineage>
        <taxon>Eukaryota</taxon>
        <taxon>Metazoa</taxon>
        <taxon>Ecdysozoa</taxon>
        <taxon>Arthropoda</taxon>
        <taxon>Crustacea</taxon>
        <taxon>Oligostraca</taxon>
        <taxon>Ostracoda</taxon>
        <taxon>Podocopa</taxon>
        <taxon>Podocopida</taxon>
        <taxon>Darwinulocopina</taxon>
        <taxon>Darwinuloidea</taxon>
        <taxon>Darwinulidae</taxon>
        <taxon>Darwinula</taxon>
    </lineage>
</organism>
<dbReference type="CDD" id="cd02440">
    <property type="entry name" value="AdoMet_MTases"/>
    <property type="match status" value="1"/>
</dbReference>
<dbReference type="EMBL" id="LR901456">
    <property type="protein sequence ID" value="CAD7248660.1"/>
    <property type="molecule type" value="Genomic_DNA"/>
</dbReference>
<dbReference type="GO" id="GO:0015095">
    <property type="term" value="F:magnesium ion transmembrane transporter activity"/>
    <property type="evidence" value="ECO:0007669"/>
    <property type="project" value="InterPro"/>
</dbReference>
<dbReference type="GO" id="GO:0010420">
    <property type="term" value="F:polyprenyldihydroxybenzoate methyltransferase activity"/>
    <property type="evidence" value="ECO:0007669"/>
    <property type="project" value="InterPro"/>
</dbReference>
<evidence type="ECO:0000256" key="5">
    <source>
        <dbReference type="ARBA" id="ARBA00022475"/>
    </source>
</evidence>
<evidence type="ECO:0000256" key="22">
    <source>
        <dbReference type="RuleBase" id="RU003785"/>
    </source>
</evidence>
<dbReference type="AlphaFoldDB" id="A0A7R9A835"/>
<keyword evidence="20 23" id="KW-0472">Membrane</keyword>
<dbReference type="InterPro" id="IPR045861">
    <property type="entry name" value="CorA_cytoplasmic_dom"/>
</dbReference>
<dbReference type="InterPro" id="IPR050155">
    <property type="entry name" value="HAD-like_hydrolase_sf"/>
</dbReference>
<gene>
    <name evidence="24" type="ORF">DSTB1V02_LOCUS8471</name>
</gene>
<dbReference type="NCBIfam" id="TIGR01549">
    <property type="entry name" value="HAD-SF-IA-v1"/>
    <property type="match status" value="1"/>
</dbReference>
<feature type="transmembrane region" description="Helical" evidence="23">
    <location>
        <begin position="262"/>
        <end position="282"/>
    </location>
</feature>
<dbReference type="InterPro" id="IPR010233">
    <property type="entry name" value="UbiG_MeTrfase"/>
</dbReference>
<dbReference type="GO" id="GO:0061542">
    <property type="term" value="F:3-demethylubiquinol 3-O-methyltransferase activity"/>
    <property type="evidence" value="ECO:0007669"/>
    <property type="project" value="InterPro"/>
</dbReference>
<keyword evidence="4" id="KW-0813">Transport</keyword>
<dbReference type="SFLD" id="SFLDG01129">
    <property type="entry name" value="C1.5:_HAD__Beta-PGM__Phosphata"/>
    <property type="match status" value="1"/>
</dbReference>
<keyword evidence="14 22" id="KW-0547">Nucleotide-binding</keyword>
<keyword evidence="10" id="KW-0949">S-adenosyl-L-methionine</keyword>
<evidence type="ECO:0000256" key="14">
    <source>
        <dbReference type="ARBA" id="ARBA00022741"/>
    </source>
</evidence>
<keyword evidence="6" id="KW-0997">Cell inner membrane</keyword>
<dbReference type="HAMAP" id="MF_00185">
    <property type="entry name" value="IPP_trans"/>
    <property type="match status" value="1"/>
</dbReference>
<dbReference type="InterPro" id="IPR023198">
    <property type="entry name" value="PGP-like_dom2"/>
</dbReference>
<dbReference type="GO" id="GO:0032259">
    <property type="term" value="P:methylation"/>
    <property type="evidence" value="ECO:0007669"/>
    <property type="project" value="UniProtKB-KW"/>
</dbReference>
<dbReference type="SFLD" id="SFLDS00003">
    <property type="entry name" value="Haloacid_Dehalogenase"/>
    <property type="match status" value="1"/>
</dbReference>
<dbReference type="SUPFAM" id="SSF143865">
    <property type="entry name" value="CorA soluble domain-like"/>
    <property type="match status" value="1"/>
</dbReference>
<dbReference type="InterPro" id="IPR041492">
    <property type="entry name" value="HAD_2"/>
</dbReference>
<keyword evidence="11 23" id="KW-0812">Transmembrane</keyword>
<keyword evidence="15" id="KW-0378">Hydrolase</keyword>
<keyword evidence="8 22" id="KW-0808">Transferase</keyword>
<evidence type="ECO:0000256" key="16">
    <source>
        <dbReference type="ARBA" id="ARBA00022840"/>
    </source>
</evidence>
<evidence type="ECO:0000256" key="9">
    <source>
        <dbReference type="ARBA" id="ARBA00022688"/>
    </source>
</evidence>
<evidence type="ECO:0000256" key="18">
    <source>
        <dbReference type="ARBA" id="ARBA00022989"/>
    </source>
</evidence>
<dbReference type="GO" id="GO:0005886">
    <property type="term" value="C:plasma membrane"/>
    <property type="evidence" value="ECO:0007669"/>
    <property type="project" value="UniProtKB-SubCell"/>
</dbReference>
<dbReference type="PANTHER" id="PTHR43434:SF23">
    <property type="entry name" value="PHOSPHOGLYCOLATE PHOSPHATASE"/>
    <property type="match status" value="1"/>
</dbReference>
<comment type="subcellular location">
    <subcellularLocation>
        <location evidence="2">Cell membrane</location>
        <topology evidence="2">Multi-pass membrane protein</topology>
    </subcellularLocation>
</comment>
<comment type="cofactor">
    <cofactor evidence="1">
        <name>Mg(2+)</name>
        <dbReference type="ChEBI" id="CHEBI:18420"/>
    </cofactor>
</comment>